<dbReference type="EMBL" id="QUNO01000006">
    <property type="protein sequence ID" value="REH46945.1"/>
    <property type="molecule type" value="Genomic_DNA"/>
</dbReference>
<evidence type="ECO:0000313" key="9">
    <source>
        <dbReference type="Proteomes" id="UP000256269"/>
    </source>
</evidence>
<dbReference type="Gene3D" id="3.40.190.10">
    <property type="entry name" value="Periplasmic binding protein-like II"/>
    <property type="match status" value="1"/>
</dbReference>
<dbReference type="GO" id="GO:0030313">
    <property type="term" value="C:cell envelope"/>
    <property type="evidence" value="ECO:0007669"/>
    <property type="project" value="UniProtKB-SubCell"/>
</dbReference>
<protein>
    <submittedName>
        <fullName evidence="8">Peptide/nickel transport system substrate-binding protein</fullName>
    </submittedName>
</protein>
<comment type="similarity">
    <text evidence="2">Belongs to the bacterial solute-binding protein 5 family.</text>
</comment>
<comment type="caution">
    <text evidence="8">The sequence shown here is derived from an EMBL/GenBank/DDBJ whole genome shotgun (WGS) entry which is preliminary data.</text>
</comment>
<reference evidence="8 9" key="1">
    <citation type="submission" date="2018-08" db="EMBL/GenBank/DDBJ databases">
        <title>Genomic Encyclopedia of Archaeal and Bacterial Type Strains, Phase II (KMG-II): from individual species to whole genera.</title>
        <authorList>
            <person name="Goeker M."/>
        </authorList>
    </citation>
    <scope>NUCLEOTIDE SEQUENCE [LARGE SCALE GENOMIC DNA]</scope>
    <source>
        <strain evidence="8 9">DSM 45791</strain>
    </source>
</reference>
<gene>
    <name evidence="8" type="ORF">BCF44_106109</name>
</gene>
<evidence type="ECO:0000256" key="3">
    <source>
        <dbReference type="ARBA" id="ARBA00022448"/>
    </source>
</evidence>
<dbReference type="AlphaFoldDB" id="A0A3E0HLN8"/>
<dbReference type="Pfam" id="PF00496">
    <property type="entry name" value="SBP_bac_5"/>
    <property type="match status" value="1"/>
</dbReference>
<feature type="domain" description="DUF427" evidence="7">
    <location>
        <begin position="347"/>
        <end position="436"/>
    </location>
</feature>
<dbReference type="GO" id="GO:1904680">
    <property type="term" value="F:peptide transmembrane transporter activity"/>
    <property type="evidence" value="ECO:0007669"/>
    <property type="project" value="TreeGrafter"/>
</dbReference>
<keyword evidence="9" id="KW-1185">Reference proteome</keyword>
<evidence type="ECO:0000256" key="5">
    <source>
        <dbReference type="SAM" id="SignalP"/>
    </source>
</evidence>
<evidence type="ECO:0000256" key="4">
    <source>
        <dbReference type="ARBA" id="ARBA00022729"/>
    </source>
</evidence>
<proteinExistence type="inferred from homology"/>
<comment type="subcellular location">
    <subcellularLocation>
        <location evidence="1">Cell envelope</location>
    </subcellularLocation>
</comment>
<evidence type="ECO:0000259" key="7">
    <source>
        <dbReference type="Pfam" id="PF04248"/>
    </source>
</evidence>
<dbReference type="InterPro" id="IPR038694">
    <property type="entry name" value="DUF427_sf"/>
</dbReference>
<dbReference type="Proteomes" id="UP000256269">
    <property type="component" value="Unassembled WGS sequence"/>
</dbReference>
<sequence length="461" mass="49719">MPQHVFPRRALLRGAGGLGLAAVLAACAAGTDPGGTPAAGPAKPGGTLRIGMPVPPTAVDPVTMHDGSAIAIVQLVADYLIWLDSDFSLKPRLAEKWSAEKGNQQWAFTLRQVVTFSDGTPLDAAAVKASFDRLLDPAKNSAALAAFKTVLAQGGVSVRDSATVVFTLQRPFSDFPYLVSAGNYNAVILKSDYAGGFTSKAIGTGPFLLTDYNPSTGATLTRNPKYWQRGKPYLDGVRVKFYADAQAEQLALQGGDIDTLAITDPSVIQEAGDVVLDRAPATSMTALTLRVDQHPFDRKEVRQAIAYALDRPAVNDAVDNGIAQLANDHLFAPLFPSSPKEPSSRHVQVAVDGVVVADTRRPVLVFETRLPVRYYIPPEDVDLSRLVRSVLRTRCPYKGEARYWSVRGGPDNVVWTYPDPIPAAAAIRNHVAFYNEVVDITVDGEPVERPVTVFTERLTTR</sequence>
<keyword evidence="3" id="KW-0813">Transport</keyword>
<dbReference type="GO" id="GO:0015833">
    <property type="term" value="P:peptide transport"/>
    <property type="evidence" value="ECO:0007669"/>
    <property type="project" value="TreeGrafter"/>
</dbReference>
<dbReference type="InterPro" id="IPR007361">
    <property type="entry name" value="DUF427"/>
</dbReference>
<dbReference type="PANTHER" id="PTHR30290:SF10">
    <property type="entry name" value="PERIPLASMIC OLIGOPEPTIDE-BINDING PROTEIN-RELATED"/>
    <property type="match status" value="1"/>
</dbReference>
<feature type="signal peptide" evidence="5">
    <location>
        <begin position="1"/>
        <end position="28"/>
    </location>
</feature>
<dbReference type="PANTHER" id="PTHR30290">
    <property type="entry name" value="PERIPLASMIC BINDING COMPONENT OF ABC TRANSPORTER"/>
    <property type="match status" value="1"/>
</dbReference>
<dbReference type="InterPro" id="IPR006311">
    <property type="entry name" value="TAT_signal"/>
</dbReference>
<accession>A0A3E0HLN8</accession>
<dbReference type="Gene3D" id="3.10.105.10">
    <property type="entry name" value="Dipeptide-binding Protein, Domain 3"/>
    <property type="match status" value="1"/>
</dbReference>
<keyword evidence="4 5" id="KW-0732">Signal</keyword>
<evidence type="ECO:0000313" key="8">
    <source>
        <dbReference type="EMBL" id="REH46945.1"/>
    </source>
</evidence>
<name>A0A3E0HLN8_9PSEU</name>
<dbReference type="Pfam" id="PF04248">
    <property type="entry name" value="NTP_transf_9"/>
    <property type="match status" value="1"/>
</dbReference>
<dbReference type="InterPro" id="IPR039424">
    <property type="entry name" value="SBP_5"/>
</dbReference>
<dbReference type="PROSITE" id="PS51318">
    <property type="entry name" value="TAT"/>
    <property type="match status" value="1"/>
</dbReference>
<feature type="domain" description="Solute-binding protein family 5" evidence="6">
    <location>
        <begin position="89"/>
        <end position="344"/>
    </location>
</feature>
<dbReference type="InterPro" id="IPR000914">
    <property type="entry name" value="SBP_5_dom"/>
</dbReference>
<dbReference type="Gene3D" id="2.170.150.40">
    <property type="entry name" value="Domain of unknown function (DUF427)"/>
    <property type="match status" value="1"/>
</dbReference>
<organism evidence="8 9">
    <name type="scientific">Kutzneria buriramensis</name>
    <dbReference type="NCBI Taxonomy" id="1045776"/>
    <lineage>
        <taxon>Bacteria</taxon>
        <taxon>Bacillati</taxon>
        <taxon>Actinomycetota</taxon>
        <taxon>Actinomycetes</taxon>
        <taxon>Pseudonocardiales</taxon>
        <taxon>Pseudonocardiaceae</taxon>
        <taxon>Kutzneria</taxon>
    </lineage>
</organism>
<evidence type="ECO:0000256" key="2">
    <source>
        <dbReference type="ARBA" id="ARBA00005695"/>
    </source>
</evidence>
<feature type="chain" id="PRO_5039385574" evidence="5">
    <location>
        <begin position="29"/>
        <end position="461"/>
    </location>
</feature>
<evidence type="ECO:0000259" key="6">
    <source>
        <dbReference type="Pfam" id="PF00496"/>
    </source>
</evidence>
<dbReference type="OrthoDB" id="9046151at2"/>
<evidence type="ECO:0000256" key="1">
    <source>
        <dbReference type="ARBA" id="ARBA00004196"/>
    </source>
</evidence>
<dbReference type="SUPFAM" id="SSF53850">
    <property type="entry name" value="Periplasmic binding protein-like II"/>
    <property type="match status" value="1"/>
</dbReference>
<dbReference type="RefSeq" id="WP_116175626.1">
    <property type="nucleotide sequence ID" value="NZ_CP144375.1"/>
</dbReference>
<dbReference type="Gene3D" id="3.90.76.10">
    <property type="entry name" value="Dipeptide-binding Protein, Domain 1"/>
    <property type="match status" value="1"/>
</dbReference>